<name>A0A1G6U0T2_9PSEU</name>
<protein>
    <submittedName>
        <fullName evidence="2">S-adenosyl methyltransferase</fullName>
    </submittedName>
</protein>
<proteinExistence type="predicted"/>
<organism evidence="2 3">
    <name type="scientific">Actinokineospora iranica</name>
    <dbReference type="NCBI Taxonomy" id="1271860"/>
    <lineage>
        <taxon>Bacteria</taxon>
        <taxon>Bacillati</taxon>
        <taxon>Actinomycetota</taxon>
        <taxon>Actinomycetes</taxon>
        <taxon>Pseudonocardiales</taxon>
        <taxon>Pseudonocardiaceae</taxon>
        <taxon>Actinokineospora</taxon>
    </lineage>
</organism>
<gene>
    <name evidence="2" type="ORF">SAMN05216174_11046</name>
</gene>
<keyword evidence="2" id="KW-0808">Transferase</keyword>
<feature type="region of interest" description="Disordered" evidence="1">
    <location>
        <begin position="28"/>
        <end position="49"/>
    </location>
</feature>
<dbReference type="AlphaFoldDB" id="A0A1G6U0T2"/>
<dbReference type="Gene3D" id="3.40.50.150">
    <property type="entry name" value="Vaccinia Virus protein VP39"/>
    <property type="match status" value="1"/>
</dbReference>
<dbReference type="GO" id="GO:0008168">
    <property type="term" value="F:methyltransferase activity"/>
    <property type="evidence" value="ECO:0007669"/>
    <property type="project" value="UniProtKB-KW"/>
</dbReference>
<dbReference type="EMBL" id="FMZZ01000010">
    <property type="protein sequence ID" value="SDD34928.1"/>
    <property type="molecule type" value="Genomic_DNA"/>
</dbReference>
<reference evidence="3" key="1">
    <citation type="submission" date="2016-10" db="EMBL/GenBank/DDBJ databases">
        <authorList>
            <person name="Varghese N."/>
            <person name="Submissions S."/>
        </authorList>
    </citation>
    <scope>NUCLEOTIDE SEQUENCE [LARGE SCALE GENOMIC DNA]</scope>
    <source>
        <strain evidence="3">IBRC-M 10403</strain>
    </source>
</reference>
<dbReference type="GO" id="GO:0032259">
    <property type="term" value="P:methylation"/>
    <property type="evidence" value="ECO:0007669"/>
    <property type="project" value="UniProtKB-KW"/>
</dbReference>
<evidence type="ECO:0000313" key="2">
    <source>
        <dbReference type="EMBL" id="SDD34928.1"/>
    </source>
</evidence>
<dbReference type="Pfam" id="PF04672">
    <property type="entry name" value="Methyltransf_19"/>
    <property type="match status" value="1"/>
</dbReference>
<dbReference type="InterPro" id="IPR029063">
    <property type="entry name" value="SAM-dependent_MTases_sf"/>
</dbReference>
<dbReference type="STRING" id="1271860.SAMN05216174_11046"/>
<evidence type="ECO:0000256" key="1">
    <source>
        <dbReference type="SAM" id="MobiDB-lite"/>
    </source>
</evidence>
<accession>A0A1G6U0T2</accession>
<evidence type="ECO:0000313" key="3">
    <source>
        <dbReference type="Proteomes" id="UP000199501"/>
    </source>
</evidence>
<dbReference type="Proteomes" id="UP000199501">
    <property type="component" value="Unassembled WGS sequence"/>
</dbReference>
<keyword evidence="2" id="KW-0489">Methyltransferase</keyword>
<sequence length="49" mass="5326">MIGQGVRQFLDLGSDIPTTGNVHEIAHAADRTAESSTSTMTRWPWPTAN</sequence>
<keyword evidence="3" id="KW-1185">Reference proteome</keyword>
<dbReference type="InterPro" id="IPR006764">
    <property type="entry name" value="SAM_dep_MeTrfase_SAV2177_type"/>
</dbReference>